<dbReference type="GO" id="GO:0016020">
    <property type="term" value="C:membrane"/>
    <property type="evidence" value="ECO:0007669"/>
    <property type="project" value="UniProtKB-SubCell"/>
</dbReference>
<evidence type="ECO:0000256" key="3">
    <source>
        <dbReference type="ARBA" id="ARBA00022989"/>
    </source>
</evidence>
<feature type="domain" description="DUF1279" evidence="8">
    <location>
        <begin position="58"/>
        <end position="136"/>
    </location>
</feature>
<protein>
    <submittedName>
        <fullName evidence="10">DUF1279 domain-containing protein</fullName>
    </submittedName>
</protein>
<evidence type="ECO:0000256" key="6">
    <source>
        <dbReference type="SAM" id="MobiDB-lite"/>
    </source>
</evidence>
<accession>A0A0K0DJ03</accession>
<keyword evidence="3 7" id="KW-1133">Transmembrane helix</keyword>
<dbReference type="GO" id="GO:0005739">
    <property type="term" value="C:mitochondrion"/>
    <property type="evidence" value="ECO:0007669"/>
    <property type="project" value="TreeGrafter"/>
</dbReference>
<dbReference type="Proteomes" id="UP000035642">
    <property type="component" value="Unassembled WGS sequence"/>
</dbReference>
<dbReference type="WBParaSite" id="ACAC_0001133401-mRNA-1">
    <property type="protein sequence ID" value="ACAC_0001133401-mRNA-1"/>
    <property type="gene ID" value="ACAC_0001133401"/>
</dbReference>
<dbReference type="InterPro" id="IPR045866">
    <property type="entry name" value="FAM210A/B-like"/>
</dbReference>
<dbReference type="PANTHER" id="PTHR21377:SF1">
    <property type="entry name" value="PROTEIN FAM210A"/>
    <property type="match status" value="1"/>
</dbReference>
<reference evidence="9" key="1">
    <citation type="submission" date="2012-09" db="EMBL/GenBank/DDBJ databases">
        <authorList>
            <person name="Martin A.A."/>
        </authorList>
    </citation>
    <scope>NUCLEOTIDE SEQUENCE</scope>
</reference>
<keyword evidence="4" id="KW-0175">Coiled coil</keyword>
<evidence type="ECO:0000256" key="2">
    <source>
        <dbReference type="ARBA" id="ARBA00022692"/>
    </source>
</evidence>
<evidence type="ECO:0000256" key="1">
    <source>
        <dbReference type="ARBA" id="ARBA00004167"/>
    </source>
</evidence>
<keyword evidence="9" id="KW-1185">Reference proteome</keyword>
<evidence type="ECO:0000259" key="8">
    <source>
        <dbReference type="Pfam" id="PF06916"/>
    </source>
</evidence>
<evidence type="ECO:0000256" key="7">
    <source>
        <dbReference type="SAM" id="Phobius"/>
    </source>
</evidence>
<evidence type="ECO:0000256" key="5">
    <source>
        <dbReference type="ARBA" id="ARBA00023136"/>
    </source>
</evidence>
<proteinExistence type="predicted"/>
<dbReference type="PANTHER" id="PTHR21377">
    <property type="entry name" value="PROTEIN FAM210B, MITOCHONDRIAL"/>
    <property type="match status" value="1"/>
</dbReference>
<dbReference type="InterPro" id="IPR009688">
    <property type="entry name" value="FAM210A/B-like_dom"/>
</dbReference>
<evidence type="ECO:0000256" key="4">
    <source>
        <dbReference type="ARBA" id="ARBA00023054"/>
    </source>
</evidence>
<feature type="region of interest" description="Disordered" evidence="6">
    <location>
        <begin position="26"/>
        <end position="46"/>
    </location>
</feature>
<reference evidence="10" key="2">
    <citation type="submission" date="2017-02" db="UniProtKB">
        <authorList>
            <consortium name="WormBaseParasite"/>
        </authorList>
    </citation>
    <scope>IDENTIFICATION</scope>
</reference>
<name>A0A0K0DJ03_ANGCA</name>
<sequence length="161" mass="18635">MWQGVALVHRSSCSLNDNQGRRSRWPFRVSMTEEQKREKKEKIQEMKEEKEPKSLFAKIKYYLKRYWYIAVPAHIASSVLWLGGLYAVAKCGVDVVALLRFIHAPALVIEKIENIPPSAGVFVATPFRYMTTLVFIQAVFWTLRRMGKLQTAREVEFKVGV</sequence>
<dbReference type="Pfam" id="PF06916">
    <property type="entry name" value="FAM210A-B_dom"/>
    <property type="match status" value="1"/>
</dbReference>
<organism evidence="9 10">
    <name type="scientific">Angiostrongylus cantonensis</name>
    <name type="common">Rat lungworm</name>
    <dbReference type="NCBI Taxonomy" id="6313"/>
    <lineage>
        <taxon>Eukaryota</taxon>
        <taxon>Metazoa</taxon>
        <taxon>Ecdysozoa</taxon>
        <taxon>Nematoda</taxon>
        <taxon>Chromadorea</taxon>
        <taxon>Rhabditida</taxon>
        <taxon>Rhabditina</taxon>
        <taxon>Rhabditomorpha</taxon>
        <taxon>Strongyloidea</taxon>
        <taxon>Metastrongylidae</taxon>
        <taxon>Angiostrongylus</taxon>
    </lineage>
</organism>
<keyword evidence="5 7" id="KW-0472">Membrane</keyword>
<dbReference type="STRING" id="6313.A0A0K0DJ03"/>
<evidence type="ECO:0000313" key="9">
    <source>
        <dbReference type="Proteomes" id="UP000035642"/>
    </source>
</evidence>
<comment type="subcellular location">
    <subcellularLocation>
        <location evidence="1">Membrane</location>
        <topology evidence="1">Single-pass membrane protein</topology>
    </subcellularLocation>
</comment>
<evidence type="ECO:0000313" key="10">
    <source>
        <dbReference type="WBParaSite" id="ACAC_0001133401-mRNA-1"/>
    </source>
</evidence>
<feature type="transmembrane region" description="Helical" evidence="7">
    <location>
        <begin position="126"/>
        <end position="143"/>
    </location>
</feature>
<feature type="compositionally biased region" description="Basic and acidic residues" evidence="6">
    <location>
        <begin position="31"/>
        <end position="46"/>
    </location>
</feature>
<dbReference type="AlphaFoldDB" id="A0A0K0DJ03"/>
<feature type="transmembrane region" description="Helical" evidence="7">
    <location>
        <begin position="66"/>
        <end position="89"/>
    </location>
</feature>
<keyword evidence="2 7" id="KW-0812">Transmembrane</keyword>